<organism evidence="2 3">
    <name type="scientific">Armillaria luteobubalina</name>
    <dbReference type="NCBI Taxonomy" id="153913"/>
    <lineage>
        <taxon>Eukaryota</taxon>
        <taxon>Fungi</taxon>
        <taxon>Dikarya</taxon>
        <taxon>Basidiomycota</taxon>
        <taxon>Agaricomycotina</taxon>
        <taxon>Agaricomycetes</taxon>
        <taxon>Agaricomycetidae</taxon>
        <taxon>Agaricales</taxon>
        <taxon>Marasmiineae</taxon>
        <taxon>Physalacriaceae</taxon>
        <taxon>Armillaria</taxon>
    </lineage>
</organism>
<comment type="caution">
    <text evidence="2">The sequence shown here is derived from an EMBL/GenBank/DDBJ whole genome shotgun (WGS) entry which is preliminary data.</text>
</comment>
<proteinExistence type="predicted"/>
<evidence type="ECO:0000256" key="1">
    <source>
        <dbReference type="SAM" id="MobiDB-lite"/>
    </source>
</evidence>
<accession>A0AA39TK33</accession>
<dbReference type="EMBL" id="JAUEPU010000029">
    <property type="protein sequence ID" value="KAK0492476.1"/>
    <property type="molecule type" value="Genomic_DNA"/>
</dbReference>
<name>A0AA39TK33_9AGAR</name>
<evidence type="ECO:0000313" key="2">
    <source>
        <dbReference type="EMBL" id="KAK0492476.1"/>
    </source>
</evidence>
<protein>
    <submittedName>
        <fullName evidence="2">Uncharacterized protein</fullName>
    </submittedName>
</protein>
<evidence type="ECO:0000313" key="3">
    <source>
        <dbReference type="Proteomes" id="UP001175228"/>
    </source>
</evidence>
<feature type="region of interest" description="Disordered" evidence="1">
    <location>
        <begin position="187"/>
        <end position="213"/>
    </location>
</feature>
<feature type="compositionally biased region" description="Basic and acidic residues" evidence="1">
    <location>
        <begin position="8"/>
        <end position="23"/>
    </location>
</feature>
<sequence length="213" mass="23900">MSHSAFTKSREDEGIEQRAEEWKTAHPHSPIVYDAMSRECTKLIIILSYYKHWDVTKSEICTSAHSSRHVPVTTEEKLVCVRMRLSKPAGCSVGTDRLGRKDAACIGKSRYRSGMMPFLEMGYVITMSRLPFHHAAQCHDKRGTWVQSVPAFSSPGHFSGPKTCTERRFQGEHNRCLTSKYPATAHPRYSGIPEDEAHMPEWKGDSDSGGGAD</sequence>
<reference evidence="2" key="1">
    <citation type="submission" date="2023-06" db="EMBL/GenBank/DDBJ databases">
        <authorList>
            <consortium name="Lawrence Berkeley National Laboratory"/>
            <person name="Ahrendt S."/>
            <person name="Sahu N."/>
            <person name="Indic B."/>
            <person name="Wong-Bajracharya J."/>
            <person name="Merenyi Z."/>
            <person name="Ke H.-M."/>
            <person name="Monk M."/>
            <person name="Kocsube S."/>
            <person name="Drula E."/>
            <person name="Lipzen A."/>
            <person name="Balint B."/>
            <person name="Henrissat B."/>
            <person name="Andreopoulos B."/>
            <person name="Martin F.M."/>
            <person name="Harder C.B."/>
            <person name="Rigling D."/>
            <person name="Ford K.L."/>
            <person name="Foster G.D."/>
            <person name="Pangilinan J."/>
            <person name="Papanicolaou A."/>
            <person name="Barry K."/>
            <person name="LaButti K."/>
            <person name="Viragh M."/>
            <person name="Koriabine M."/>
            <person name="Yan M."/>
            <person name="Riley R."/>
            <person name="Champramary S."/>
            <person name="Plett K.L."/>
            <person name="Tsai I.J."/>
            <person name="Slot J."/>
            <person name="Sipos G."/>
            <person name="Plett J."/>
            <person name="Nagy L.G."/>
            <person name="Grigoriev I.V."/>
        </authorList>
    </citation>
    <scope>NUCLEOTIDE SEQUENCE</scope>
    <source>
        <strain evidence="2">HWK02</strain>
    </source>
</reference>
<dbReference type="AlphaFoldDB" id="A0AA39TK33"/>
<feature type="region of interest" description="Disordered" evidence="1">
    <location>
        <begin position="1"/>
        <end position="23"/>
    </location>
</feature>
<dbReference type="Proteomes" id="UP001175228">
    <property type="component" value="Unassembled WGS sequence"/>
</dbReference>
<keyword evidence="3" id="KW-1185">Reference proteome</keyword>
<gene>
    <name evidence="2" type="ORF">EDD18DRAFT_1108866</name>
</gene>
<feature type="compositionally biased region" description="Basic and acidic residues" evidence="1">
    <location>
        <begin position="195"/>
        <end position="206"/>
    </location>
</feature>